<dbReference type="EMBL" id="BDDD01004090">
    <property type="protein sequence ID" value="GAV86914.1"/>
    <property type="molecule type" value="Genomic_DNA"/>
</dbReference>
<dbReference type="PANTHER" id="PTHR33710">
    <property type="entry name" value="BNAC02G09200D PROTEIN"/>
    <property type="match status" value="1"/>
</dbReference>
<dbReference type="PANTHER" id="PTHR33710:SF79">
    <property type="entry name" value="OS06G0205337 PROTEIN"/>
    <property type="match status" value="1"/>
</dbReference>
<reference evidence="2" key="1">
    <citation type="submission" date="2016-04" db="EMBL/GenBank/DDBJ databases">
        <title>Cephalotus genome sequencing.</title>
        <authorList>
            <person name="Fukushima K."/>
            <person name="Hasebe M."/>
            <person name="Fang X."/>
        </authorList>
    </citation>
    <scope>NUCLEOTIDE SEQUENCE [LARGE SCALE GENOMIC DNA]</scope>
    <source>
        <strain evidence="2">cv. St1</strain>
    </source>
</reference>
<dbReference type="SUPFAM" id="SSF56219">
    <property type="entry name" value="DNase I-like"/>
    <property type="match status" value="1"/>
</dbReference>
<accession>A0A1Q3D3B3</accession>
<dbReference type="InterPro" id="IPR036691">
    <property type="entry name" value="Endo/exonu/phosph_ase_sf"/>
</dbReference>
<dbReference type="Proteomes" id="UP000187406">
    <property type="component" value="Unassembled WGS sequence"/>
</dbReference>
<protein>
    <submittedName>
        <fullName evidence="1">Exo_endo_phos domain-containing protein</fullName>
    </submittedName>
</protein>
<gene>
    <name evidence="1" type="ORF">CFOL_v3_30340</name>
</gene>
<evidence type="ECO:0000313" key="1">
    <source>
        <dbReference type="EMBL" id="GAV86914.1"/>
    </source>
</evidence>
<feature type="non-terminal residue" evidence="1">
    <location>
        <position position="281"/>
    </location>
</feature>
<name>A0A1Q3D3B3_CEPFO</name>
<dbReference type="OrthoDB" id="1742140at2759"/>
<comment type="caution">
    <text evidence="1">The sequence shown here is derived from an EMBL/GenBank/DDBJ whole genome shotgun (WGS) entry which is preliminary data.</text>
</comment>
<dbReference type="InParanoid" id="A0A1Q3D3B3"/>
<proteinExistence type="predicted"/>
<sequence>MCIHVSFVYGLCDRTARKSLWGELAHCAAMFRNEPWVVLGDFNVTRYGTEHATSRVVTKAMQDFNKAVVTAELEDLNSTGYVFTWSNRRQGEGEVKKKLDRAMGNWQWFKSLGDGYAHFHPPGISDHSPITIQMRLRQPFRGRSFKYLNFWSKDDRFLQVVSHEWLKAHTGSPLVVIHKKLKSLKACLRNFCSRPDSRVADLRARLKQVQQLSLGGDVPPGVFELERQLRLEVSDAARDEEAFFKQKSRIQWLKEGDSNSAFFHRVVKMRQSRNHIVRIRD</sequence>
<evidence type="ECO:0000313" key="2">
    <source>
        <dbReference type="Proteomes" id="UP000187406"/>
    </source>
</evidence>
<keyword evidence="2" id="KW-1185">Reference proteome</keyword>
<dbReference type="Gene3D" id="3.60.10.10">
    <property type="entry name" value="Endonuclease/exonuclease/phosphatase"/>
    <property type="match status" value="1"/>
</dbReference>
<dbReference type="AlphaFoldDB" id="A0A1Q3D3B3"/>
<organism evidence="1 2">
    <name type="scientific">Cephalotus follicularis</name>
    <name type="common">Albany pitcher plant</name>
    <dbReference type="NCBI Taxonomy" id="3775"/>
    <lineage>
        <taxon>Eukaryota</taxon>
        <taxon>Viridiplantae</taxon>
        <taxon>Streptophyta</taxon>
        <taxon>Embryophyta</taxon>
        <taxon>Tracheophyta</taxon>
        <taxon>Spermatophyta</taxon>
        <taxon>Magnoliopsida</taxon>
        <taxon>eudicotyledons</taxon>
        <taxon>Gunneridae</taxon>
        <taxon>Pentapetalae</taxon>
        <taxon>rosids</taxon>
        <taxon>fabids</taxon>
        <taxon>Oxalidales</taxon>
        <taxon>Cephalotaceae</taxon>
        <taxon>Cephalotus</taxon>
    </lineage>
</organism>